<proteinExistence type="predicted"/>
<dbReference type="InterPro" id="IPR001623">
    <property type="entry name" value="DnaJ_domain"/>
</dbReference>
<dbReference type="CDD" id="cd06257">
    <property type="entry name" value="DnaJ"/>
    <property type="match status" value="1"/>
</dbReference>
<dbReference type="InterPro" id="IPR036869">
    <property type="entry name" value="J_dom_sf"/>
</dbReference>
<protein>
    <recommendedName>
        <fullName evidence="1">J domain-containing protein</fullName>
    </recommendedName>
</protein>
<dbReference type="GO" id="GO:0005737">
    <property type="term" value="C:cytoplasm"/>
    <property type="evidence" value="ECO:0007669"/>
    <property type="project" value="TreeGrafter"/>
</dbReference>
<dbReference type="AlphaFoldDB" id="A0A6C0CPB0"/>
<dbReference type="GO" id="GO:0051087">
    <property type="term" value="F:protein-folding chaperone binding"/>
    <property type="evidence" value="ECO:0007669"/>
    <property type="project" value="TreeGrafter"/>
</dbReference>
<dbReference type="SMART" id="SM00271">
    <property type="entry name" value="DnaJ"/>
    <property type="match status" value="1"/>
</dbReference>
<dbReference type="PANTHER" id="PTHR43948:SF10">
    <property type="entry name" value="MRJ, ISOFORM E"/>
    <property type="match status" value="1"/>
</dbReference>
<dbReference type="PROSITE" id="PS50076">
    <property type="entry name" value="DNAJ_2"/>
    <property type="match status" value="1"/>
</dbReference>
<dbReference type="Pfam" id="PF00226">
    <property type="entry name" value="DnaJ"/>
    <property type="match status" value="1"/>
</dbReference>
<evidence type="ECO:0000259" key="1">
    <source>
        <dbReference type="PROSITE" id="PS50076"/>
    </source>
</evidence>
<feature type="domain" description="J" evidence="1">
    <location>
        <begin position="5"/>
        <end position="71"/>
    </location>
</feature>
<organism evidence="2">
    <name type="scientific">viral metagenome</name>
    <dbReference type="NCBI Taxonomy" id="1070528"/>
    <lineage>
        <taxon>unclassified sequences</taxon>
        <taxon>metagenomes</taxon>
        <taxon>organismal metagenomes</taxon>
    </lineage>
</organism>
<evidence type="ECO:0000313" key="2">
    <source>
        <dbReference type="EMBL" id="QHT06067.1"/>
    </source>
</evidence>
<sequence length="299" mass="35635">MDYNRACRILNLGLKHTEKMLRKAYHIAALKNHPDKNPNKENANILFQEISEAYDFLLNRHDERYRYVNHNISYSELLKTIISEFDIDGTFKSNVFIETTLKGIINKASLKIFEKLDKEKSQKLFDFIFQYNSIFNYDKDMLKKIQTILRYKMKDDNVIILNPNIDDLLEGNIFKLDIFEKEFYIPLWHHELYYQVEKNDLIIKIEPELDITDTKIKSLHLDNNNNIFIYLNYSIAKILEENELTFSLGENKFTIEGAEINIIKKQTKVLYNKGIFKMNDKNIFEPKGKTNIYVEIELY</sequence>
<dbReference type="SUPFAM" id="SSF46565">
    <property type="entry name" value="Chaperone J-domain"/>
    <property type="match status" value="1"/>
</dbReference>
<accession>A0A6C0CPB0</accession>
<dbReference type="GO" id="GO:0051082">
    <property type="term" value="F:unfolded protein binding"/>
    <property type="evidence" value="ECO:0007669"/>
    <property type="project" value="TreeGrafter"/>
</dbReference>
<dbReference type="Gene3D" id="1.10.287.110">
    <property type="entry name" value="DnaJ domain"/>
    <property type="match status" value="1"/>
</dbReference>
<dbReference type="PANTHER" id="PTHR43948">
    <property type="entry name" value="DNAJ HOMOLOG SUBFAMILY B"/>
    <property type="match status" value="1"/>
</dbReference>
<dbReference type="PRINTS" id="PR00625">
    <property type="entry name" value="JDOMAIN"/>
</dbReference>
<dbReference type="EMBL" id="MN739463">
    <property type="protein sequence ID" value="QHT06067.1"/>
    <property type="molecule type" value="Genomic_DNA"/>
</dbReference>
<dbReference type="GO" id="GO:0044183">
    <property type="term" value="F:protein folding chaperone"/>
    <property type="evidence" value="ECO:0007669"/>
    <property type="project" value="TreeGrafter"/>
</dbReference>
<reference evidence="2" key="1">
    <citation type="journal article" date="2020" name="Nature">
        <title>Giant virus diversity and host interactions through global metagenomics.</title>
        <authorList>
            <person name="Schulz F."/>
            <person name="Roux S."/>
            <person name="Paez-Espino D."/>
            <person name="Jungbluth S."/>
            <person name="Walsh D.A."/>
            <person name="Denef V.J."/>
            <person name="McMahon K.D."/>
            <person name="Konstantinidis K.T."/>
            <person name="Eloe-Fadrosh E.A."/>
            <person name="Kyrpides N.C."/>
            <person name="Woyke T."/>
        </authorList>
    </citation>
    <scope>NUCLEOTIDE SEQUENCE</scope>
    <source>
        <strain evidence="2">GVMAG-M-3300021425-14</strain>
    </source>
</reference>
<name>A0A6C0CPB0_9ZZZZ</name>